<gene>
    <name evidence="2" type="ORF">GRI42_05935</name>
</gene>
<sequence>MQATKLTDRLSVRGQITAEDVHAAKDAGFTTIVCNRPDGESPDQPSAEAIAAAASEAGLAFHNNPVTPDTLTPEKVRFQGDILGSAEGKVLAYCGSGRRSTILWMLANPDGLTPDERVDIAAQAGYDLASMRPNL</sequence>
<dbReference type="InterPro" id="IPR005939">
    <property type="entry name" value="BLH_phosphatase-like"/>
</dbReference>
<dbReference type="OrthoDB" id="9805710at2"/>
<comment type="caution">
    <text evidence="2">The sequence shown here is derived from an EMBL/GenBank/DDBJ whole genome shotgun (WGS) entry which is preliminary data.</text>
</comment>
<dbReference type="InterPro" id="IPR029021">
    <property type="entry name" value="Prot-tyrosine_phosphatase-like"/>
</dbReference>
<dbReference type="GO" id="GO:0016787">
    <property type="term" value="F:hydrolase activity"/>
    <property type="evidence" value="ECO:0007669"/>
    <property type="project" value="InterPro"/>
</dbReference>
<accession>A0A844XYV9</accession>
<dbReference type="EMBL" id="WTYF01000004">
    <property type="protein sequence ID" value="MXO50844.1"/>
    <property type="molecule type" value="Genomic_DNA"/>
</dbReference>
<name>A0A844XYV9_9SPHN</name>
<dbReference type="NCBIfam" id="TIGR01244">
    <property type="entry name" value="TIGR01244 family sulfur transferase"/>
    <property type="match status" value="1"/>
</dbReference>
<evidence type="ECO:0000313" key="3">
    <source>
        <dbReference type="Proteomes" id="UP000444185"/>
    </source>
</evidence>
<dbReference type="AlphaFoldDB" id="A0A844XYV9"/>
<dbReference type="Pfam" id="PF04273">
    <property type="entry name" value="BLH_phosphatase"/>
    <property type="match status" value="1"/>
</dbReference>
<evidence type="ECO:0000259" key="1">
    <source>
        <dbReference type="Pfam" id="PF04273"/>
    </source>
</evidence>
<protein>
    <submittedName>
        <fullName evidence="2">TIGR01244 family phosphatase</fullName>
    </submittedName>
</protein>
<organism evidence="2 3">
    <name type="scientific">Qipengyuania gaetbuli</name>
    <dbReference type="NCBI Taxonomy" id="266952"/>
    <lineage>
        <taxon>Bacteria</taxon>
        <taxon>Pseudomonadati</taxon>
        <taxon>Pseudomonadota</taxon>
        <taxon>Alphaproteobacteria</taxon>
        <taxon>Sphingomonadales</taxon>
        <taxon>Erythrobacteraceae</taxon>
        <taxon>Qipengyuania</taxon>
    </lineage>
</organism>
<keyword evidence="3" id="KW-1185">Reference proteome</keyword>
<feature type="domain" description="Beta-lactamase hydrolase-like protein phosphatase-like" evidence="1">
    <location>
        <begin position="6"/>
        <end position="107"/>
    </location>
</feature>
<dbReference type="Gene3D" id="3.90.190.10">
    <property type="entry name" value="Protein tyrosine phosphatase superfamily"/>
    <property type="match status" value="1"/>
</dbReference>
<evidence type="ECO:0000313" key="2">
    <source>
        <dbReference type="EMBL" id="MXO50844.1"/>
    </source>
</evidence>
<dbReference type="Proteomes" id="UP000444185">
    <property type="component" value="Unassembled WGS sequence"/>
</dbReference>
<proteinExistence type="predicted"/>
<reference evidence="2 3" key="1">
    <citation type="submission" date="2019-12" db="EMBL/GenBank/DDBJ databases">
        <title>Genomic-based taxomic classification of the family Erythrobacteraceae.</title>
        <authorList>
            <person name="Xu L."/>
        </authorList>
    </citation>
    <scope>NUCLEOTIDE SEQUENCE [LARGE SCALE GENOMIC DNA]</scope>
    <source>
        <strain evidence="2 3">DSM 16225</strain>
    </source>
</reference>
<dbReference type="RefSeq" id="WP_160607404.1">
    <property type="nucleotide sequence ID" value="NZ_WTYF01000004.1"/>
</dbReference>